<dbReference type="Proteomes" id="UP001154322">
    <property type="component" value="Unassembled WGS sequence"/>
</dbReference>
<evidence type="ECO:0000259" key="2">
    <source>
        <dbReference type="Pfam" id="PF09835"/>
    </source>
</evidence>
<proteinExistence type="predicted"/>
<gene>
    <name evidence="3" type="ORF">WJ0W_003441</name>
</gene>
<feature type="transmembrane region" description="Helical" evidence="1">
    <location>
        <begin position="108"/>
        <end position="129"/>
    </location>
</feature>
<keyword evidence="1" id="KW-0472">Membrane</keyword>
<reference evidence="3" key="1">
    <citation type="submission" date="2022-06" db="EMBL/GenBank/DDBJ databases">
        <authorList>
            <person name="Dietemann V."/>
            <person name="Ory F."/>
            <person name="Dainat B."/>
            <person name="Oberhansli S."/>
        </authorList>
    </citation>
    <scope>NUCLEOTIDE SEQUENCE</scope>
    <source>
        <strain evidence="3">Ena-SAMPLE-TAB-26-04-2022-14:26:32:270-5432</strain>
    </source>
</reference>
<keyword evidence="4" id="KW-1185">Reference proteome</keyword>
<comment type="caution">
    <text evidence="3">The sequence shown here is derived from an EMBL/GenBank/DDBJ whole genome shotgun (WGS) entry which is preliminary data.</text>
</comment>
<organism evidence="3 4">
    <name type="scientific">Paenibacillus melissococcoides</name>
    <dbReference type="NCBI Taxonomy" id="2912268"/>
    <lineage>
        <taxon>Bacteria</taxon>
        <taxon>Bacillati</taxon>
        <taxon>Bacillota</taxon>
        <taxon>Bacilli</taxon>
        <taxon>Bacillales</taxon>
        <taxon>Paenibacillaceae</taxon>
        <taxon>Paenibacillus</taxon>
    </lineage>
</organism>
<keyword evidence="1" id="KW-0812">Transmembrane</keyword>
<name>A0ABM9G3I8_9BACL</name>
<dbReference type="InterPro" id="IPR018639">
    <property type="entry name" value="DUF2062"/>
</dbReference>
<protein>
    <submittedName>
        <fullName evidence="3">DUF2062 domain-containing protein</fullName>
    </submittedName>
</protein>
<evidence type="ECO:0000313" key="4">
    <source>
        <dbReference type="Proteomes" id="UP001154322"/>
    </source>
</evidence>
<feature type="transmembrane region" description="Helical" evidence="1">
    <location>
        <begin position="21"/>
        <end position="52"/>
    </location>
</feature>
<sequence length="155" mass="17437">MKRWLKCQFLKLIRTRGAAAQVARGFCIGLALEMFTLPAAGPAFFLIFPLAYLMRGRLAAALIGFAFGKLIYIPIAVVNERVGHWILPLHWSVHAAALPDWLNRLLTININLIVGGMIDGVLLALLLYIPMKQILLVMQVRRRQKPRHRQGHAHG</sequence>
<dbReference type="Pfam" id="PF09835">
    <property type="entry name" value="DUF2062"/>
    <property type="match status" value="1"/>
</dbReference>
<keyword evidence="1" id="KW-1133">Transmembrane helix</keyword>
<accession>A0ABM9G3I8</accession>
<evidence type="ECO:0000256" key="1">
    <source>
        <dbReference type="SAM" id="Phobius"/>
    </source>
</evidence>
<feature type="domain" description="DUF2062" evidence="2">
    <location>
        <begin position="3"/>
        <end position="143"/>
    </location>
</feature>
<feature type="transmembrane region" description="Helical" evidence="1">
    <location>
        <begin position="58"/>
        <end position="78"/>
    </location>
</feature>
<evidence type="ECO:0000313" key="3">
    <source>
        <dbReference type="EMBL" id="CAH8246205.1"/>
    </source>
</evidence>
<dbReference type="EMBL" id="CALYLO010000004">
    <property type="protein sequence ID" value="CAH8246205.1"/>
    <property type="molecule type" value="Genomic_DNA"/>
</dbReference>
<dbReference type="RefSeq" id="WP_249725406.1">
    <property type="nucleotide sequence ID" value="NZ_AP031286.1"/>
</dbReference>